<dbReference type="EMBL" id="JAGIYY010000003">
    <property type="protein sequence ID" value="MBP0439128.1"/>
    <property type="molecule type" value="Genomic_DNA"/>
</dbReference>
<evidence type="ECO:0000313" key="3">
    <source>
        <dbReference type="Proteomes" id="UP000666240"/>
    </source>
</evidence>
<gene>
    <name evidence="2" type="ORF">J5Y06_10745</name>
</gene>
<accession>A0A8J7UIP2</accession>
<name>A0A8J7UIP2_9HYPH</name>
<protein>
    <submittedName>
        <fullName evidence="2">Uncharacterized protein</fullName>
    </submittedName>
</protein>
<dbReference type="Proteomes" id="UP000666240">
    <property type="component" value="Unassembled WGS sequence"/>
</dbReference>
<sequence length="221" mass="24158">MRIDAARIMAEAKLKGGLRDNDLRLLREYASRPAPEEDVRPSLRFLLSPEAIAQGQAFVAQMHRTSLWGSGPNSNFVERIVVPMVQERWPLVAAADAAMGGVILDVIRKALRMQGQLAFWEDAARGLAIGHPQRVEEACRRLLDRKSDAHGAFAEEAPDAHMMKASGDFADRDLTDDEALQSSASKAPPAPANPFRRPRAPVADDLPASGKVLESSDDIPF</sequence>
<dbReference type="AlphaFoldDB" id="A0A8J7UIP2"/>
<proteinExistence type="predicted"/>
<dbReference type="RefSeq" id="WP_209335171.1">
    <property type="nucleotide sequence ID" value="NZ_JAGIYY010000003.1"/>
</dbReference>
<evidence type="ECO:0000256" key="1">
    <source>
        <dbReference type="SAM" id="MobiDB-lite"/>
    </source>
</evidence>
<feature type="region of interest" description="Disordered" evidence="1">
    <location>
        <begin position="168"/>
        <end position="221"/>
    </location>
</feature>
<evidence type="ECO:0000313" key="2">
    <source>
        <dbReference type="EMBL" id="MBP0439128.1"/>
    </source>
</evidence>
<comment type="caution">
    <text evidence="2">The sequence shown here is derived from an EMBL/GenBank/DDBJ whole genome shotgun (WGS) entry which is preliminary data.</text>
</comment>
<organism evidence="2 3">
    <name type="scientific">Tianweitania sediminis</name>
    <dbReference type="NCBI Taxonomy" id="1502156"/>
    <lineage>
        <taxon>Bacteria</taxon>
        <taxon>Pseudomonadati</taxon>
        <taxon>Pseudomonadota</taxon>
        <taxon>Alphaproteobacteria</taxon>
        <taxon>Hyphomicrobiales</taxon>
        <taxon>Phyllobacteriaceae</taxon>
        <taxon>Tianweitania</taxon>
    </lineage>
</organism>
<keyword evidence="3" id="KW-1185">Reference proteome</keyword>
<reference evidence="2" key="1">
    <citation type="submission" date="2021-03" db="EMBL/GenBank/DDBJ databases">
        <title>Genome sequencing and assembly of Tianweitania sediminis.</title>
        <authorList>
            <person name="Chhetri G."/>
        </authorList>
    </citation>
    <scope>NUCLEOTIDE SEQUENCE</scope>
    <source>
        <strain evidence="2">Z8</strain>
    </source>
</reference>